<gene>
    <name evidence="8" type="ORF">MMIC_P1594</name>
</gene>
<keyword evidence="1" id="KW-0547">Nucleotide-binding</keyword>
<dbReference type="SMART" id="SM00382">
    <property type="entry name" value="AAA"/>
    <property type="match status" value="1"/>
</dbReference>
<evidence type="ECO:0000313" key="8">
    <source>
        <dbReference type="EMBL" id="GAV20622.1"/>
    </source>
</evidence>
<dbReference type="Pfam" id="PF02954">
    <property type="entry name" value="HTH_8"/>
    <property type="match status" value="1"/>
</dbReference>
<dbReference type="FunFam" id="3.40.50.300:FF:000006">
    <property type="entry name" value="DNA-binding transcriptional regulator NtrC"/>
    <property type="match status" value="1"/>
</dbReference>
<dbReference type="GO" id="GO:0043565">
    <property type="term" value="F:sequence-specific DNA binding"/>
    <property type="evidence" value="ECO:0007669"/>
    <property type="project" value="InterPro"/>
</dbReference>
<dbReference type="InterPro" id="IPR058031">
    <property type="entry name" value="AAA_lid_NorR"/>
</dbReference>
<evidence type="ECO:0000313" key="9">
    <source>
        <dbReference type="Proteomes" id="UP000231632"/>
    </source>
</evidence>
<dbReference type="InterPro" id="IPR027417">
    <property type="entry name" value="P-loop_NTPase"/>
</dbReference>
<evidence type="ECO:0000256" key="4">
    <source>
        <dbReference type="ARBA" id="ARBA00023163"/>
    </source>
</evidence>
<feature type="domain" description="Response regulatory" evidence="7">
    <location>
        <begin position="2"/>
        <end position="116"/>
    </location>
</feature>
<protein>
    <submittedName>
        <fullName evidence="8">Response regulator NasT</fullName>
    </submittedName>
</protein>
<dbReference type="SUPFAM" id="SSF46689">
    <property type="entry name" value="Homeodomain-like"/>
    <property type="match status" value="1"/>
</dbReference>
<evidence type="ECO:0000256" key="3">
    <source>
        <dbReference type="ARBA" id="ARBA00023015"/>
    </source>
</evidence>
<dbReference type="Proteomes" id="UP000231632">
    <property type="component" value="Unassembled WGS sequence"/>
</dbReference>
<feature type="modified residue" description="4-aspartylphosphate" evidence="5">
    <location>
        <position position="51"/>
    </location>
</feature>
<dbReference type="RefSeq" id="WP_072659938.1">
    <property type="nucleotide sequence ID" value="NZ_BDFD01000013.1"/>
</dbReference>
<sequence>MQILIVEDEVHIRSSIAEMLADEGYTVLEAGSVEEGIRIVDQEAPSVVLSDINLPDGDGFRILHYCKSQGHPCSVLFMTAFGNRELAIQAITEGADDYISKPIRFDELFARLHRIKEMQNLRGQVQRKVARKVAESELSILGDSRPMQLVRRIAEKASESHAPLLITGETGTGKGLLAKLIHTSSTRKEHPLISINCASIPENLLESELFGYRKGAFTGADRNKQGLLEEVGDGTLFLDEIGEMPSALQAKLLHVLDDGAFRPLGGMKSQRFKGRVIAATNVDLEEKIGQKEFREDLYYRLSVLTIEMPPLRHRIEDIIILAERIYAVLAEEMGCSETRLPFNMVDQLQSQPWPGNVRQLRNYLERMLILDGDTDVTLASPNLAEALHRFEKSFIERTIAECSDDKQKAADQLEIGLSTLYRKLEA</sequence>
<evidence type="ECO:0000256" key="1">
    <source>
        <dbReference type="ARBA" id="ARBA00022741"/>
    </source>
</evidence>
<dbReference type="PROSITE" id="PS50110">
    <property type="entry name" value="RESPONSE_REGULATORY"/>
    <property type="match status" value="1"/>
</dbReference>
<dbReference type="Gene3D" id="1.10.10.60">
    <property type="entry name" value="Homeodomain-like"/>
    <property type="match status" value="1"/>
</dbReference>
<dbReference type="CDD" id="cd00009">
    <property type="entry name" value="AAA"/>
    <property type="match status" value="1"/>
</dbReference>
<comment type="caution">
    <text evidence="8">The sequence shown here is derived from an EMBL/GenBank/DDBJ whole genome shotgun (WGS) entry which is preliminary data.</text>
</comment>
<dbReference type="PANTHER" id="PTHR32071:SF121">
    <property type="entry name" value="SIGMA L-DEPENDENT TRANSCRIPTIONAL REGULATOR YQIR-RELATED"/>
    <property type="match status" value="1"/>
</dbReference>
<dbReference type="STRING" id="1921010.MMIC_P1594"/>
<organism evidence="8 9">
    <name type="scientific">Mariprofundus micogutta</name>
    <dbReference type="NCBI Taxonomy" id="1921010"/>
    <lineage>
        <taxon>Bacteria</taxon>
        <taxon>Pseudomonadati</taxon>
        <taxon>Pseudomonadota</taxon>
        <taxon>Candidatius Mariprofundia</taxon>
        <taxon>Mariprofundales</taxon>
        <taxon>Mariprofundaceae</taxon>
        <taxon>Mariprofundus</taxon>
    </lineage>
</organism>
<dbReference type="Pfam" id="PF00158">
    <property type="entry name" value="Sigma54_activat"/>
    <property type="match status" value="1"/>
</dbReference>
<dbReference type="InterPro" id="IPR002078">
    <property type="entry name" value="Sigma_54_int"/>
</dbReference>
<dbReference type="InterPro" id="IPR003593">
    <property type="entry name" value="AAA+_ATPase"/>
</dbReference>
<dbReference type="InterPro" id="IPR001789">
    <property type="entry name" value="Sig_transdc_resp-reg_receiver"/>
</dbReference>
<dbReference type="InterPro" id="IPR009057">
    <property type="entry name" value="Homeodomain-like_sf"/>
</dbReference>
<dbReference type="PROSITE" id="PS50045">
    <property type="entry name" value="SIGMA54_INTERACT_4"/>
    <property type="match status" value="1"/>
</dbReference>
<evidence type="ECO:0000259" key="6">
    <source>
        <dbReference type="PROSITE" id="PS50045"/>
    </source>
</evidence>
<dbReference type="SUPFAM" id="SSF52172">
    <property type="entry name" value="CheY-like"/>
    <property type="match status" value="1"/>
</dbReference>
<evidence type="ECO:0000256" key="5">
    <source>
        <dbReference type="PROSITE-ProRule" id="PRU00169"/>
    </source>
</evidence>
<evidence type="ECO:0000259" key="7">
    <source>
        <dbReference type="PROSITE" id="PS50110"/>
    </source>
</evidence>
<keyword evidence="4" id="KW-0804">Transcription</keyword>
<dbReference type="PANTHER" id="PTHR32071">
    <property type="entry name" value="TRANSCRIPTIONAL REGULATORY PROTEIN"/>
    <property type="match status" value="1"/>
</dbReference>
<dbReference type="Gene3D" id="3.40.50.300">
    <property type="entry name" value="P-loop containing nucleotide triphosphate hydrolases"/>
    <property type="match status" value="1"/>
</dbReference>
<dbReference type="InterPro" id="IPR025662">
    <property type="entry name" value="Sigma_54_int_dom_ATP-bd_1"/>
</dbReference>
<dbReference type="OrthoDB" id="5288224at2"/>
<dbReference type="InterPro" id="IPR025944">
    <property type="entry name" value="Sigma_54_int_dom_CS"/>
</dbReference>
<dbReference type="InterPro" id="IPR011006">
    <property type="entry name" value="CheY-like_superfamily"/>
</dbReference>
<dbReference type="Pfam" id="PF25601">
    <property type="entry name" value="AAA_lid_14"/>
    <property type="match status" value="1"/>
</dbReference>
<dbReference type="SMART" id="SM00448">
    <property type="entry name" value="REC"/>
    <property type="match status" value="1"/>
</dbReference>
<feature type="domain" description="Sigma-54 factor interaction" evidence="6">
    <location>
        <begin position="140"/>
        <end position="369"/>
    </location>
</feature>
<dbReference type="Gene3D" id="1.10.8.60">
    <property type="match status" value="1"/>
</dbReference>
<evidence type="ECO:0000256" key="2">
    <source>
        <dbReference type="ARBA" id="ARBA00022840"/>
    </source>
</evidence>
<dbReference type="Pfam" id="PF00072">
    <property type="entry name" value="Response_reg"/>
    <property type="match status" value="1"/>
</dbReference>
<keyword evidence="3" id="KW-0805">Transcription regulation</keyword>
<dbReference type="Gene3D" id="3.40.50.2300">
    <property type="match status" value="1"/>
</dbReference>
<keyword evidence="5" id="KW-0597">Phosphoprotein</keyword>
<dbReference type="EMBL" id="BDFD01000013">
    <property type="protein sequence ID" value="GAV20622.1"/>
    <property type="molecule type" value="Genomic_DNA"/>
</dbReference>
<dbReference type="GO" id="GO:0006355">
    <property type="term" value="P:regulation of DNA-templated transcription"/>
    <property type="evidence" value="ECO:0007669"/>
    <property type="project" value="InterPro"/>
</dbReference>
<name>A0A1L8CNX0_9PROT</name>
<dbReference type="AlphaFoldDB" id="A0A1L8CNX0"/>
<keyword evidence="9" id="KW-1185">Reference proteome</keyword>
<accession>A0A1L8CNX0</accession>
<dbReference type="GO" id="GO:0000160">
    <property type="term" value="P:phosphorelay signal transduction system"/>
    <property type="evidence" value="ECO:0007669"/>
    <property type="project" value="InterPro"/>
</dbReference>
<dbReference type="PROSITE" id="PS00675">
    <property type="entry name" value="SIGMA54_INTERACT_1"/>
    <property type="match status" value="1"/>
</dbReference>
<keyword evidence="2" id="KW-0067">ATP-binding</keyword>
<dbReference type="InterPro" id="IPR002197">
    <property type="entry name" value="HTH_Fis"/>
</dbReference>
<reference evidence="8 9" key="1">
    <citation type="journal article" date="2017" name="Arch. Microbiol.">
        <title>Mariprofundus micogutta sp. nov., a novel iron-oxidizing zetaproteobacterium isolated from a deep-sea hydrothermal field at the Bayonnaise knoll of the Izu-Ogasawara arc, and a description of Mariprofundales ord. nov. and Zetaproteobacteria classis nov.</title>
        <authorList>
            <person name="Makita H."/>
            <person name="Tanaka E."/>
            <person name="Mitsunobu S."/>
            <person name="Miyazaki M."/>
            <person name="Nunoura T."/>
            <person name="Uematsu K."/>
            <person name="Takaki Y."/>
            <person name="Nishi S."/>
            <person name="Shimamura S."/>
            <person name="Takai K."/>
        </authorList>
    </citation>
    <scope>NUCLEOTIDE SEQUENCE [LARGE SCALE GENOMIC DNA]</scope>
    <source>
        <strain evidence="8 9">ET2</strain>
    </source>
</reference>
<dbReference type="SUPFAM" id="SSF52540">
    <property type="entry name" value="P-loop containing nucleoside triphosphate hydrolases"/>
    <property type="match status" value="1"/>
</dbReference>
<proteinExistence type="predicted"/>
<dbReference type="PROSITE" id="PS00688">
    <property type="entry name" value="SIGMA54_INTERACT_3"/>
    <property type="match status" value="1"/>
</dbReference>
<dbReference type="GO" id="GO:0005524">
    <property type="term" value="F:ATP binding"/>
    <property type="evidence" value="ECO:0007669"/>
    <property type="project" value="UniProtKB-KW"/>
</dbReference>